<evidence type="ECO:0000313" key="2">
    <source>
        <dbReference type="EMBL" id="KAL2857653.1"/>
    </source>
</evidence>
<dbReference type="Proteomes" id="UP001610444">
    <property type="component" value="Unassembled WGS sequence"/>
</dbReference>
<feature type="compositionally biased region" description="Basic and acidic residues" evidence="1">
    <location>
        <begin position="1"/>
        <end position="18"/>
    </location>
</feature>
<organism evidence="2 3">
    <name type="scientific">Aspergillus pseudodeflectus</name>
    <dbReference type="NCBI Taxonomy" id="176178"/>
    <lineage>
        <taxon>Eukaryota</taxon>
        <taxon>Fungi</taxon>
        <taxon>Dikarya</taxon>
        <taxon>Ascomycota</taxon>
        <taxon>Pezizomycotina</taxon>
        <taxon>Eurotiomycetes</taxon>
        <taxon>Eurotiomycetidae</taxon>
        <taxon>Eurotiales</taxon>
        <taxon>Aspergillaceae</taxon>
        <taxon>Aspergillus</taxon>
        <taxon>Aspergillus subgen. Nidulantes</taxon>
    </lineage>
</organism>
<dbReference type="GeneID" id="98152347"/>
<proteinExistence type="predicted"/>
<name>A0ABR4L2E4_9EURO</name>
<comment type="caution">
    <text evidence="2">The sequence shown here is derived from an EMBL/GenBank/DDBJ whole genome shotgun (WGS) entry which is preliminary data.</text>
</comment>
<dbReference type="RefSeq" id="XP_070903184.1">
    <property type="nucleotide sequence ID" value="XM_071037183.1"/>
</dbReference>
<protein>
    <submittedName>
        <fullName evidence="2">Uncharacterized protein</fullName>
    </submittedName>
</protein>
<keyword evidence="3" id="KW-1185">Reference proteome</keyword>
<reference evidence="2 3" key="1">
    <citation type="submission" date="2024-07" db="EMBL/GenBank/DDBJ databases">
        <title>Section-level genome sequencing and comparative genomics of Aspergillus sections Usti and Cavernicolus.</title>
        <authorList>
            <consortium name="Lawrence Berkeley National Laboratory"/>
            <person name="Nybo J.L."/>
            <person name="Vesth T.C."/>
            <person name="Theobald S."/>
            <person name="Frisvad J.C."/>
            <person name="Larsen T.O."/>
            <person name="Kjaerboelling I."/>
            <person name="Rothschild-Mancinelli K."/>
            <person name="Lyhne E.K."/>
            <person name="Kogle M.E."/>
            <person name="Barry K."/>
            <person name="Clum A."/>
            <person name="Na H."/>
            <person name="Ledsgaard L."/>
            <person name="Lin J."/>
            <person name="Lipzen A."/>
            <person name="Kuo A."/>
            <person name="Riley R."/>
            <person name="Mondo S."/>
            <person name="LaButti K."/>
            <person name="Haridas S."/>
            <person name="Pangalinan J."/>
            <person name="Salamov A.A."/>
            <person name="Simmons B.A."/>
            <person name="Magnuson J.K."/>
            <person name="Chen J."/>
            <person name="Drula E."/>
            <person name="Henrissat B."/>
            <person name="Wiebenga A."/>
            <person name="Lubbers R.J."/>
            <person name="Gomes A.C."/>
            <person name="Macurrencykelacurrency M.R."/>
            <person name="Stajich J."/>
            <person name="Grigoriev I.V."/>
            <person name="Mortensen U.H."/>
            <person name="De vries R.P."/>
            <person name="Baker S.E."/>
            <person name="Andersen M.R."/>
        </authorList>
    </citation>
    <scope>NUCLEOTIDE SEQUENCE [LARGE SCALE GENOMIC DNA]</scope>
    <source>
        <strain evidence="2 3">CBS 756.74</strain>
    </source>
</reference>
<feature type="region of interest" description="Disordered" evidence="1">
    <location>
        <begin position="1"/>
        <end position="28"/>
    </location>
</feature>
<accession>A0ABR4L2E4</accession>
<dbReference type="EMBL" id="JBFXLR010000006">
    <property type="protein sequence ID" value="KAL2857653.1"/>
    <property type="molecule type" value="Genomic_DNA"/>
</dbReference>
<sequence>MEEADRHRQGNDPRERKAAQPGGSGTAAVWHCLPFSRTSVAESDTRYRQLLLDADEFVKRHELDKIRGETRAGAVLS</sequence>
<evidence type="ECO:0000313" key="3">
    <source>
        <dbReference type="Proteomes" id="UP001610444"/>
    </source>
</evidence>
<evidence type="ECO:0000256" key="1">
    <source>
        <dbReference type="SAM" id="MobiDB-lite"/>
    </source>
</evidence>
<gene>
    <name evidence="2" type="ORF">BJX68DRAFT_179643</name>
</gene>